<evidence type="ECO:0000313" key="1">
    <source>
        <dbReference type="EMBL" id="KAH7948889.1"/>
    </source>
</evidence>
<name>A0ACB8CP72_DERSI</name>
<protein>
    <submittedName>
        <fullName evidence="1">Uncharacterized protein</fullName>
    </submittedName>
</protein>
<dbReference type="Proteomes" id="UP000821865">
    <property type="component" value="Chromosome 5"/>
</dbReference>
<proteinExistence type="predicted"/>
<accession>A0ACB8CP72</accession>
<dbReference type="EMBL" id="CM023474">
    <property type="protein sequence ID" value="KAH7948889.1"/>
    <property type="molecule type" value="Genomic_DNA"/>
</dbReference>
<sequence>MSMTDIRMEVEDFAGSKENDEEDLGWQVVTSRRSRTTKKVVDDKSAVPRSQQEHGSAAGGGRGSVIGAIKNRIVKASRMPQLPEEHSKIIIRPRGGLNLNKVSTTAIGAAVIEASGLTAEQAREDVVCPNFTQNIVVVSTPKPEHAFNAIKSFKIVETEYEVNAYETAPHATYKGVIRRMDIRDTQAIITRNIVHDLNALALAAKRIKTSGSVIVLFDGLKVPNFVRYGSTLVRCYLFRKQFDVCYTCGRVGHRSDVCPTPDFVQCRGCGIVNPGEAHVCVPQCKFCEGDHPTGDKSCKQRFQIPYVVRLRRRERNRSRSITRAPLEELQPVPHHHPSTRGRSRSRSRTRFRRRSQSRERSRSKSREAQVRFEERGSAPGGKKTPETAWADKVIGTVRVAGDVTAAVAGSNDARIEQLIKEVTSLRKANEELTRQVVELRKKAQQNHASVAIARPVSQSNDPGEEDSSPAPKKRAVSSEDGSVFSALNEIKEAIKAIRETTEKTNFKVDKLWKWRLTAEKRLRKIEARGDGDDDEYLPSEVESVKSLPGTSGAITKRTLTGNRKADSSNNHGQ</sequence>
<reference evidence="1" key="1">
    <citation type="submission" date="2020-05" db="EMBL/GenBank/DDBJ databases">
        <title>Large-scale comparative analyses of tick genomes elucidate their genetic diversity and vector capacities.</title>
        <authorList>
            <person name="Jia N."/>
            <person name="Wang J."/>
            <person name="Shi W."/>
            <person name="Du L."/>
            <person name="Sun Y."/>
            <person name="Zhan W."/>
            <person name="Jiang J."/>
            <person name="Wang Q."/>
            <person name="Zhang B."/>
            <person name="Ji P."/>
            <person name="Sakyi L.B."/>
            <person name="Cui X."/>
            <person name="Yuan T."/>
            <person name="Jiang B."/>
            <person name="Yang W."/>
            <person name="Lam T.T.-Y."/>
            <person name="Chang Q."/>
            <person name="Ding S."/>
            <person name="Wang X."/>
            <person name="Zhu J."/>
            <person name="Ruan X."/>
            <person name="Zhao L."/>
            <person name="Wei J."/>
            <person name="Que T."/>
            <person name="Du C."/>
            <person name="Cheng J."/>
            <person name="Dai P."/>
            <person name="Han X."/>
            <person name="Huang E."/>
            <person name="Gao Y."/>
            <person name="Liu J."/>
            <person name="Shao H."/>
            <person name="Ye R."/>
            <person name="Li L."/>
            <person name="Wei W."/>
            <person name="Wang X."/>
            <person name="Wang C."/>
            <person name="Yang T."/>
            <person name="Huo Q."/>
            <person name="Li W."/>
            <person name="Guo W."/>
            <person name="Chen H."/>
            <person name="Zhou L."/>
            <person name="Ni X."/>
            <person name="Tian J."/>
            <person name="Zhou Y."/>
            <person name="Sheng Y."/>
            <person name="Liu T."/>
            <person name="Pan Y."/>
            <person name="Xia L."/>
            <person name="Li J."/>
            <person name="Zhao F."/>
            <person name="Cao W."/>
        </authorList>
    </citation>
    <scope>NUCLEOTIDE SEQUENCE</scope>
    <source>
        <strain evidence="1">Dsil-2018</strain>
    </source>
</reference>
<evidence type="ECO:0000313" key="2">
    <source>
        <dbReference type="Proteomes" id="UP000821865"/>
    </source>
</evidence>
<organism evidence="1 2">
    <name type="scientific">Dermacentor silvarum</name>
    <name type="common">Tick</name>
    <dbReference type="NCBI Taxonomy" id="543639"/>
    <lineage>
        <taxon>Eukaryota</taxon>
        <taxon>Metazoa</taxon>
        <taxon>Ecdysozoa</taxon>
        <taxon>Arthropoda</taxon>
        <taxon>Chelicerata</taxon>
        <taxon>Arachnida</taxon>
        <taxon>Acari</taxon>
        <taxon>Parasitiformes</taxon>
        <taxon>Ixodida</taxon>
        <taxon>Ixodoidea</taxon>
        <taxon>Ixodidae</taxon>
        <taxon>Rhipicephalinae</taxon>
        <taxon>Dermacentor</taxon>
    </lineage>
</organism>
<gene>
    <name evidence="1" type="ORF">HPB49_002925</name>
</gene>
<comment type="caution">
    <text evidence="1">The sequence shown here is derived from an EMBL/GenBank/DDBJ whole genome shotgun (WGS) entry which is preliminary data.</text>
</comment>
<keyword evidence="2" id="KW-1185">Reference proteome</keyword>